<organism evidence="9 10">
    <name type="scientific">Aldrovandia affinis</name>
    <dbReference type="NCBI Taxonomy" id="143900"/>
    <lineage>
        <taxon>Eukaryota</taxon>
        <taxon>Metazoa</taxon>
        <taxon>Chordata</taxon>
        <taxon>Craniata</taxon>
        <taxon>Vertebrata</taxon>
        <taxon>Euteleostomi</taxon>
        <taxon>Actinopterygii</taxon>
        <taxon>Neopterygii</taxon>
        <taxon>Teleostei</taxon>
        <taxon>Notacanthiformes</taxon>
        <taxon>Halosauridae</taxon>
        <taxon>Aldrovandia</taxon>
    </lineage>
</organism>
<dbReference type="InterPro" id="IPR050870">
    <property type="entry name" value="FAST_kinase"/>
</dbReference>
<dbReference type="EMBL" id="JAINUG010000022">
    <property type="protein sequence ID" value="KAJ8411672.1"/>
    <property type="molecule type" value="Genomic_DNA"/>
</dbReference>
<evidence type="ECO:0000256" key="4">
    <source>
        <dbReference type="ARBA" id="ARBA00038281"/>
    </source>
</evidence>
<evidence type="ECO:0000256" key="2">
    <source>
        <dbReference type="ARBA" id="ARBA00022946"/>
    </source>
</evidence>
<keyword evidence="2" id="KW-0809">Transit peptide</keyword>
<gene>
    <name evidence="9" type="ORF">AAFF_G00164800</name>
</gene>
<dbReference type="GO" id="GO:0044528">
    <property type="term" value="P:regulation of mitochondrial mRNA stability"/>
    <property type="evidence" value="ECO:0007669"/>
    <property type="project" value="InterPro"/>
</dbReference>
<dbReference type="InterPro" id="IPR013579">
    <property type="entry name" value="FAST_2"/>
</dbReference>
<comment type="similarity">
    <text evidence="4">Belongs to the FAST kinase family.</text>
</comment>
<protein>
    <recommendedName>
        <fullName evidence="5">FAST kinase domain-containing protein 4</fullName>
    </recommendedName>
    <alternativeName>
        <fullName evidence="7">Protein TBRG4</fullName>
    </alternativeName>
    <alternativeName>
        <fullName evidence="6">Transforming growth factor beta regulator 4</fullName>
    </alternativeName>
</protein>
<reference evidence="9" key="1">
    <citation type="journal article" date="2023" name="Science">
        <title>Genome structures resolve the early diversification of teleost fishes.</title>
        <authorList>
            <person name="Parey E."/>
            <person name="Louis A."/>
            <person name="Montfort J."/>
            <person name="Bouchez O."/>
            <person name="Roques C."/>
            <person name="Iampietro C."/>
            <person name="Lluch J."/>
            <person name="Castinel A."/>
            <person name="Donnadieu C."/>
            <person name="Desvignes T."/>
            <person name="Floi Bucao C."/>
            <person name="Jouanno E."/>
            <person name="Wen M."/>
            <person name="Mejri S."/>
            <person name="Dirks R."/>
            <person name="Jansen H."/>
            <person name="Henkel C."/>
            <person name="Chen W.J."/>
            <person name="Zahm M."/>
            <person name="Cabau C."/>
            <person name="Klopp C."/>
            <person name="Thompson A.W."/>
            <person name="Robinson-Rechavi M."/>
            <person name="Braasch I."/>
            <person name="Lecointre G."/>
            <person name="Bobe J."/>
            <person name="Postlethwait J.H."/>
            <person name="Berthelot C."/>
            <person name="Roest Crollius H."/>
            <person name="Guiguen Y."/>
        </authorList>
    </citation>
    <scope>NUCLEOTIDE SEQUENCE</scope>
    <source>
        <strain evidence="9">NC1722</strain>
    </source>
</reference>
<evidence type="ECO:0000256" key="1">
    <source>
        <dbReference type="ARBA" id="ARBA00004305"/>
    </source>
</evidence>
<dbReference type="GO" id="GO:0005759">
    <property type="term" value="C:mitochondrial matrix"/>
    <property type="evidence" value="ECO:0007669"/>
    <property type="project" value="UniProtKB-SubCell"/>
</dbReference>
<dbReference type="Pfam" id="PF08373">
    <property type="entry name" value="RAP"/>
    <property type="match status" value="1"/>
</dbReference>
<sequence>MMSTRFLGRWAQLLGAWGPRASSARARLLPLRAYAEPALAQSSQLHLRAQALTMCEGPSPVKEDDHSLGSKRTEFDELVVKTHSPKEVLQLWGDRGGSPNQAATSLIRLAKLCAEQDSLDCADLLQDPCVLGMMHKVSSQLPKVWNGTLVSLLWALPQLGVAPGAEVMHSLQTEVLWRMRRFTYKQLALLAHWASSRNGSQERNSPQERALLSSTLKQLELRWTELADVRTVSLLMARAGHLSPVLMDRLEDKALELAEKFSAENIRRVTLSLASQGRRCVSLLRAMSYHLLQKPSAELSTPLLLDVAFAYGKLSFQQTQVFQRIAAELLGRKAELSSSDVTRCAKSFAYLKWLHLPLFETFTEHYMDDGSKYSTPQLCNLLLSLARLNFQPSKGEEFYSKVHAALERTLTHLEPYLQTDVVWALCVLQQAKPQYLQPVLHPAFHEKLMGGDPSRAESYKLKLLNIASAAQLENLCPVGPLPDPAIAQHSKPTHLQASLTEALQSLTENRGGALRTGVNTVYGWTIDGELVVDSENKPIDLLSLEAPHLLGGGGGLPVPQGARRVVFLAGEFPHYSSKSKDLLGRFAMQRRHLQLAGFLTVEVPYFEWLELKSDWQRVAYLKDKMGKAVAEEMAK</sequence>
<dbReference type="InterPro" id="IPR013584">
    <property type="entry name" value="RAP"/>
</dbReference>
<dbReference type="Proteomes" id="UP001221898">
    <property type="component" value="Unassembled WGS sequence"/>
</dbReference>
<keyword evidence="10" id="KW-1185">Reference proteome</keyword>
<dbReference type="InterPro" id="IPR010622">
    <property type="entry name" value="FAST_Leu-rich"/>
</dbReference>
<feature type="domain" description="RAP" evidence="8">
    <location>
        <begin position="565"/>
        <end position="623"/>
    </location>
</feature>
<dbReference type="PROSITE" id="PS51286">
    <property type="entry name" value="RAP"/>
    <property type="match status" value="1"/>
</dbReference>
<dbReference type="SMART" id="SM00952">
    <property type="entry name" value="RAP"/>
    <property type="match status" value="1"/>
</dbReference>
<dbReference type="Pfam" id="PF08368">
    <property type="entry name" value="FAST_2"/>
    <property type="match status" value="1"/>
</dbReference>
<dbReference type="GO" id="GO:0035770">
    <property type="term" value="C:ribonucleoprotein granule"/>
    <property type="evidence" value="ECO:0007669"/>
    <property type="project" value="TreeGrafter"/>
</dbReference>
<evidence type="ECO:0000313" key="10">
    <source>
        <dbReference type="Proteomes" id="UP001221898"/>
    </source>
</evidence>
<evidence type="ECO:0000259" key="8">
    <source>
        <dbReference type="PROSITE" id="PS51286"/>
    </source>
</evidence>
<evidence type="ECO:0000256" key="6">
    <source>
        <dbReference type="ARBA" id="ARBA00042265"/>
    </source>
</evidence>
<dbReference type="PANTHER" id="PTHR21228:SF59">
    <property type="entry name" value="FAST KINASE DOMAIN-CONTAINING PROTEIN 4"/>
    <property type="match status" value="1"/>
</dbReference>
<comment type="caution">
    <text evidence="9">The sequence shown here is derived from an EMBL/GenBank/DDBJ whole genome shotgun (WGS) entry which is preliminary data.</text>
</comment>
<dbReference type="Pfam" id="PF06743">
    <property type="entry name" value="FAST_1"/>
    <property type="match status" value="1"/>
</dbReference>
<dbReference type="GO" id="GO:0000963">
    <property type="term" value="P:mitochondrial RNA processing"/>
    <property type="evidence" value="ECO:0007669"/>
    <property type="project" value="TreeGrafter"/>
</dbReference>
<dbReference type="AlphaFoldDB" id="A0AAD7WWC6"/>
<evidence type="ECO:0000256" key="5">
    <source>
        <dbReference type="ARBA" id="ARBA00040471"/>
    </source>
</evidence>
<accession>A0AAD7WWC6</accession>
<proteinExistence type="inferred from homology"/>
<evidence type="ECO:0000256" key="3">
    <source>
        <dbReference type="ARBA" id="ARBA00023128"/>
    </source>
</evidence>
<comment type="subcellular location">
    <subcellularLocation>
        <location evidence="1">Mitochondrion matrix</location>
    </subcellularLocation>
</comment>
<evidence type="ECO:0000256" key="7">
    <source>
        <dbReference type="ARBA" id="ARBA00043220"/>
    </source>
</evidence>
<dbReference type="PANTHER" id="PTHR21228">
    <property type="entry name" value="FAST LEU-RICH DOMAIN-CONTAINING"/>
    <property type="match status" value="1"/>
</dbReference>
<keyword evidence="3" id="KW-0496">Mitochondrion</keyword>
<evidence type="ECO:0000313" key="9">
    <source>
        <dbReference type="EMBL" id="KAJ8411672.1"/>
    </source>
</evidence>
<dbReference type="CDD" id="cd23739">
    <property type="entry name" value="TBRG4-like_N"/>
    <property type="match status" value="1"/>
</dbReference>
<dbReference type="GO" id="GO:0003723">
    <property type="term" value="F:RNA binding"/>
    <property type="evidence" value="ECO:0007669"/>
    <property type="project" value="TreeGrafter"/>
</dbReference>
<name>A0AAD7WWC6_9TELE</name>